<feature type="domain" description="YTH" evidence="6">
    <location>
        <begin position="339"/>
        <end position="476"/>
    </location>
</feature>
<dbReference type="GO" id="GO:0003729">
    <property type="term" value="F:mRNA binding"/>
    <property type="evidence" value="ECO:0000318"/>
    <property type="project" value="GO_Central"/>
</dbReference>
<dbReference type="FunFam" id="3.10.590.10:FF:000001">
    <property type="entry name" value="YTH domain family 1, isoform CRA_a"/>
    <property type="match status" value="1"/>
</dbReference>
<dbReference type="Pfam" id="PF04146">
    <property type="entry name" value="YTH"/>
    <property type="match status" value="1"/>
</dbReference>
<dbReference type="GO" id="GO:0005737">
    <property type="term" value="C:cytoplasm"/>
    <property type="evidence" value="ECO:0000318"/>
    <property type="project" value="GO_Central"/>
</dbReference>
<dbReference type="PaxDb" id="3708-A0A078GGA7"/>
<name>A0A078GGA7_BRANA</name>
<dbReference type="Gramene" id="CDY24182">
    <property type="protein sequence ID" value="CDY24182"/>
    <property type="gene ID" value="GSBRNA2T00026265001"/>
</dbReference>
<feature type="compositionally biased region" description="Polar residues" evidence="5">
    <location>
        <begin position="508"/>
        <end position="517"/>
    </location>
</feature>
<evidence type="ECO:0000256" key="5">
    <source>
        <dbReference type="SAM" id="MobiDB-lite"/>
    </source>
</evidence>
<evidence type="ECO:0000313" key="7">
    <source>
        <dbReference type="EMBL" id="CDY24182.1"/>
    </source>
</evidence>
<gene>
    <name evidence="7" type="primary">BnaC01g37620D</name>
    <name evidence="7" type="ORF">GSBRNA2T00026265001</name>
</gene>
<dbReference type="SMR" id="A0A078GGA7"/>
<dbReference type="CDD" id="cd21134">
    <property type="entry name" value="YTH"/>
    <property type="match status" value="1"/>
</dbReference>
<feature type="compositionally biased region" description="Polar residues" evidence="5">
    <location>
        <begin position="1"/>
        <end position="11"/>
    </location>
</feature>
<sequence>MATTVAQSADQSADMLQKLTLDSQPKGSEIPEPKKAAVYQYGGVDVHSQVPSYDRSLTPLLPSDAADPSVCYVPNAYQQPFYYGYGASGQDWSEFTGYNPNLEGVDMSAGVYGENGSLVYPGYGYAAYPYSPATSPAPQVGGDGQLYGAQQYQYPAFFPTGPVATPAQGDVTANKAGGVKTLPAESKNVASAAGIAKGAPGKPNSQTTLNTSSNFYGNGGPGSGFAAGYQDPRYSYDAYYGNVSSYDAPKYSDVQRPAAGSGVASSYSKATSVPSSRNQNYRSNSHYTGVHQAASMAGYGTSQGFLEVKEQTGESNNSCIVPDREQYNKDDFPVEYENAMFFVIKSYSEDDVHKSIKYNVWASTPNGNKKLAAAYQEAQQKPGGCPIFLFFSVNASGQFVGLAEMTGPVDFDTNVEYWQQDKWTGSFPLKWHIVKDVPNSLLKHITLENNENKPVTNSRDTQEVKLEQGLKIVKIFKEHTSKTCILDDFSFYELSEEKTATDEKKESSTAPAGQTTGDGDVTKVDENGSVAKPVGVVANGC</sequence>
<evidence type="ECO:0000259" key="6">
    <source>
        <dbReference type="PROSITE" id="PS50882"/>
    </source>
</evidence>
<dbReference type="PANTHER" id="PTHR12357:SF103">
    <property type="entry name" value="YTH DOMAIN-CONTAINING FAMILY PROTEIN"/>
    <property type="match status" value="1"/>
</dbReference>
<comment type="subcellular location">
    <subcellularLocation>
        <location evidence="1">Cytoplasm</location>
    </subcellularLocation>
</comment>
<dbReference type="AlphaFoldDB" id="A0A078GGA7"/>
<feature type="region of interest" description="Disordered" evidence="5">
    <location>
        <begin position="195"/>
        <end position="215"/>
    </location>
</feature>
<evidence type="ECO:0000256" key="2">
    <source>
        <dbReference type="ARBA" id="ARBA00022490"/>
    </source>
</evidence>
<dbReference type="GO" id="GO:1990247">
    <property type="term" value="F:N6-methyladenosine-containing RNA reader activity"/>
    <property type="evidence" value="ECO:0007669"/>
    <property type="project" value="UniProtKB-UniRule"/>
</dbReference>
<dbReference type="PROSITE" id="PS50882">
    <property type="entry name" value="YTH"/>
    <property type="match status" value="1"/>
</dbReference>
<evidence type="ECO:0000256" key="3">
    <source>
        <dbReference type="ARBA" id="ARBA00022884"/>
    </source>
</evidence>
<comment type="function">
    <text evidence="4">Specifically recognizes and binds N6-methyladenosine (m6A)-containing RNAs, and regulates mRNA stability. M6A is a modification present at internal sites of mRNAs and some non-coding RNAs and plays a role in mRNA stability and processing.</text>
</comment>
<comment type="similarity">
    <text evidence="4">Belongs to the YTHDF family.</text>
</comment>
<keyword evidence="3 4" id="KW-0694">RNA-binding</keyword>
<keyword evidence="8" id="KW-1185">Reference proteome</keyword>
<accession>A0A078GGA7</accession>
<protein>
    <recommendedName>
        <fullName evidence="4">YTH domain-containing family protein</fullName>
    </recommendedName>
</protein>
<dbReference type="OMA" id="YDAPKYS"/>
<proteinExistence type="inferred from homology"/>
<dbReference type="EMBL" id="LK032155">
    <property type="protein sequence ID" value="CDY24182.1"/>
    <property type="molecule type" value="Genomic_DNA"/>
</dbReference>
<feature type="region of interest" description="Disordered" evidence="5">
    <location>
        <begin position="500"/>
        <end position="541"/>
    </location>
</feature>
<reference evidence="7 8" key="1">
    <citation type="journal article" date="2014" name="Science">
        <title>Plant genetics. Early allopolyploid evolution in the post-Neolithic Brassica napus oilseed genome.</title>
        <authorList>
            <person name="Chalhoub B."/>
            <person name="Denoeud F."/>
            <person name="Liu S."/>
            <person name="Parkin I.A."/>
            <person name="Tang H."/>
            <person name="Wang X."/>
            <person name="Chiquet J."/>
            <person name="Belcram H."/>
            <person name="Tong C."/>
            <person name="Samans B."/>
            <person name="Correa M."/>
            <person name="Da Silva C."/>
            <person name="Just J."/>
            <person name="Falentin C."/>
            <person name="Koh C.S."/>
            <person name="Le Clainche I."/>
            <person name="Bernard M."/>
            <person name="Bento P."/>
            <person name="Noel B."/>
            <person name="Labadie K."/>
            <person name="Alberti A."/>
            <person name="Charles M."/>
            <person name="Arnaud D."/>
            <person name="Guo H."/>
            <person name="Daviaud C."/>
            <person name="Alamery S."/>
            <person name="Jabbari K."/>
            <person name="Zhao M."/>
            <person name="Edger P.P."/>
            <person name="Chelaifa H."/>
            <person name="Tack D."/>
            <person name="Lassalle G."/>
            <person name="Mestiri I."/>
            <person name="Schnel N."/>
            <person name="Le Paslier M.C."/>
            <person name="Fan G."/>
            <person name="Renault V."/>
            <person name="Bayer P.E."/>
            <person name="Golicz A.A."/>
            <person name="Manoli S."/>
            <person name="Lee T.H."/>
            <person name="Thi V.H."/>
            <person name="Chalabi S."/>
            <person name="Hu Q."/>
            <person name="Fan C."/>
            <person name="Tollenaere R."/>
            <person name="Lu Y."/>
            <person name="Battail C."/>
            <person name="Shen J."/>
            <person name="Sidebottom C.H."/>
            <person name="Wang X."/>
            <person name="Canaguier A."/>
            <person name="Chauveau A."/>
            <person name="Berard A."/>
            <person name="Deniot G."/>
            <person name="Guan M."/>
            <person name="Liu Z."/>
            <person name="Sun F."/>
            <person name="Lim Y.P."/>
            <person name="Lyons E."/>
            <person name="Town C.D."/>
            <person name="Bancroft I."/>
            <person name="Wang X."/>
            <person name="Meng J."/>
            <person name="Ma J."/>
            <person name="Pires J.C."/>
            <person name="King G.J."/>
            <person name="Brunel D."/>
            <person name="Delourme R."/>
            <person name="Renard M."/>
            <person name="Aury J.M."/>
            <person name="Adams K.L."/>
            <person name="Batley J."/>
            <person name="Snowdon R.J."/>
            <person name="Tost J."/>
            <person name="Edwards D."/>
            <person name="Zhou Y."/>
            <person name="Hua W."/>
            <person name="Sharpe A.G."/>
            <person name="Paterson A.H."/>
            <person name="Guan C."/>
            <person name="Wincker P."/>
        </authorList>
    </citation>
    <scope>NUCLEOTIDE SEQUENCE [LARGE SCALE GENOMIC DNA]</scope>
    <source>
        <strain evidence="8">cv. Darmor-bzh</strain>
    </source>
</reference>
<feature type="region of interest" description="Disordered" evidence="5">
    <location>
        <begin position="255"/>
        <end position="280"/>
    </location>
</feature>
<organism evidence="7 8">
    <name type="scientific">Brassica napus</name>
    <name type="common">Rape</name>
    <dbReference type="NCBI Taxonomy" id="3708"/>
    <lineage>
        <taxon>Eukaryota</taxon>
        <taxon>Viridiplantae</taxon>
        <taxon>Streptophyta</taxon>
        <taxon>Embryophyta</taxon>
        <taxon>Tracheophyta</taxon>
        <taxon>Spermatophyta</taxon>
        <taxon>Magnoliopsida</taxon>
        <taxon>eudicotyledons</taxon>
        <taxon>Gunneridae</taxon>
        <taxon>Pentapetalae</taxon>
        <taxon>rosids</taxon>
        <taxon>malvids</taxon>
        <taxon>Brassicales</taxon>
        <taxon>Brassicaceae</taxon>
        <taxon>Brassiceae</taxon>
        <taxon>Brassica</taxon>
    </lineage>
</organism>
<feature type="compositionally biased region" description="Polar residues" evidence="5">
    <location>
        <begin position="263"/>
        <end position="280"/>
    </location>
</feature>
<dbReference type="GO" id="GO:0061157">
    <property type="term" value="P:mRNA destabilization"/>
    <property type="evidence" value="ECO:0000318"/>
    <property type="project" value="GO_Central"/>
</dbReference>
<dbReference type="STRING" id="3708.A0A078GGA7"/>
<evidence type="ECO:0000256" key="1">
    <source>
        <dbReference type="ARBA" id="ARBA00004496"/>
    </source>
</evidence>
<dbReference type="InterPro" id="IPR045168">
    <property type="entry name" value="YTH_prot"/>
</dbReference>
<evidence type="ECO:0000256" key="4">
    <source>
        <dbReference type="RuleBase" id="RU369095"/>
    </source>
</evidence>
<keyword evidence="2" id="KW-0963">Cytoplasm</keyword>
<dbReference type="PANTHER" id="PTHR12357">
    <property type="entry name" value="YTH YT521-B HOMOLOGY DOMAIN-CONTAINING"/>
    <property type="match status" value="1"/>
</dbReference>
<dbReference type="Proteomes" id="UP000028999">
    <property type="component" value="Unassembled WGS sequence"/>
</dbReference>
<feature type="region of interest" description="Disordered" evidence="5">
    <location>
        <begin position="1"/>
        <end position="34"/>
    </location>
</feature>
<dbReference type="InterPro" id="IPR007275">
    <property type="entry name" value="YTH_domain"/>
</dbReference>
<dbReference type="Gene3D" id="3.10.590.10">
    <property type="entry name" value="ph1033 like domains"/>
    <property type="match status" value="1"/>
</dbReference>
<evidence type="ECO:0000313" key="8">
    <source>
        <dbReference type="Proteomes" id="UP000028999"/>
    </source>
</evidence>